<gene>
    <name evidence="2" type="ordered locus">A1E_05160</name>
</gene>
<evidence type="ECO:0000259" key="1">
    <source>
        <dbReference type="Pfam" id="PF13635"/>
    </source>
</evidence>
<dbReference type="InterPro" id="IPR025420">
    <property type="entry name" value="DUF4143"/>
</dbReference>
<dbReference type="RefSeq" id="WP_012149143.1">
    <property type="nucleotide sequence ID" value="NC_009879.1"/>
</dbReference>
<dbReference type="PANTHER" id="PTHR43566">
    <property type="entry name" value="CONSERVED PROTEIN"/>
    <property type="match status" value="1"/>
</dbReference>
<dbReference type="EMBL" id="CP000409">
    <property type="protein sequence ID" value="ABV73948.1"/>
    <property type="molecule type" value="Genomic_DNA"/>
</dbReference>
<evidence type="ECO:0000313" key="3">
    <source>
        <dbReference type="Proteomes" id="UP000007056"/>
    </source>
</evidence>
<dbReference type="Proteomes" id="UP000007056">
    <property type="component" value="Chromosome"/>
</dbReference>
<proteinExistence type="predicted"/>
<reference evidence="3" key="1">
    <citation type="submission" date="2007-09" db="EMBL/GenBank/DDBJ databases">
        <title>Complete genome sequence of Rickettsia canadensis.</title>
        <authorList>
            <person name="Madan A."/>
            <person name="Fahey J."/>
            <person name="Helton E."/>
            <person name="Ketteman M."/>
            <person name="Madan A."/>
            <person name="Rodrigues S."/>
            <person name="Sanchez A."/>
            <person name="Whiting M."/>
            <person name="Dasch G."/>
            <person name="Eremeeva M."/>
        </authorList>
    </citation>
    <scope>NUCLEOTIDE SEQUENCE [LARGE SCALE GENOMIC DNA]</scope>
    <source>
        <strain evidence="3">McKiel</strain>
    </source>
</reference>
<name>A8F015_RICCK</name>
<dbReference type="AlphaFoldDB" id="A8F015"/>
<dbReference type="STRING" id="293613.A1E_05160"/>
<dbReference type="KEGG" id="rcm:A1E_05160"/>
<sequence>MTYLERKILQLGYINIPTEVLRRTWTIFAHCQGDLLNASKIFGNLGISVPTIMKYIELFEDLFLIRLLRPMVE</sequence>
<dbReference type="HOGENOM" id="CLU_2702441_0_0_5"/>
<dbReference type="Pfam" id="PF13635">
    <property type="entry name" value="DUF4143"/>
    <property type="match status" value="1"/>
</dbReference>
<dbReference type="PANTHER" id="PTHR43566:SF2">
    <property type="entry name" value="DUF4143 DOMAIN-CONTAINING PROTEIN"/>
    <property type="match status" value="1"/>
</dbReference>
<accession>A8F015</accession>
<feature type="domain" description="DUF4143" evidence="1">
    <location>
        <begin position="8"/>
        <end position="71"/>
    </location>
</feature>
<protein>
    <submittedName>
        <fullName evidence="2">ATPase (AAA+ superfamily)-like protein</fullName>
    </submittedName>
</protein>
<organism evidence="2 3">
    <name type="scientific">Rickettsia canadensis (strain McKiel)</name>
    <dbReference type="NCBI Taxonomy" id="293613"/>
    <lineage>
        <taxon>Bacteria</taxon>
        <taxon>Pseudomonadati</taxon>
        <taxon>Pseudomonadota</taxon>
        <taxon>Alphaproteobacteria</taxon>
        <taxon>Rickettsiales</taxon>
        <taxon>Rickettsiaceae</taxon>
        <taxon>Rickettsieae</taxon>
        <taxon>Rickettsia</taxon>
        <taxon>belli group</taxon>
    </lineage>
</organism>
<evidence type="ECO:0000313" key="2">
    <source>
        <dbReference type="EMBL" id="ABV73948.1"/>
    </source>
</evidence>
<dbReference type="eggNOG" id="COG1373">
    <property type="taxonomic scope" value="Bacteria"/>
</dbReference>